<keyword evidence="2" id="KW-0645">Protease</keyword>
<dbReference type="GO" id="GO:0046872">
    <property type="term" value="F:metal ion binding"/>
    <property type="evidence" value="ECO:0007669"/>
    <property type="project" value="UniProtKB-KW"/>
</dbReference>
<dbReference type="InterPro" id="IPR002933">
    <property type="entry name" value="Peptidase_M20"/>
</dbReference>
<dbReference type="SUPFAM" id="SSF53187">
    <property type="entry name" value="Zn-dependent exopeptidases"/>
    <property type="match status" value="1"/>
</dbReference>
<organism evidence="8 9">
    <name type="scientific">Janibacter hoylei PVAS-1</name>
    <dbReference type="NCBI Taxonomy" id="1210046"/>
    <lineage>
        <taxon>Bacteria</taxon>
        <taxon>Bacillati</taxon>
        <taxon>Actinomycetota</taxon>
        <taxon>Actinomycetes</taxon>
        <taxon>Micrococcales</taxon>
        <taxon>Intrasporangiaceae</taxon>
        <taxon>Janibacter</taxon>
    </lineage>
</organism>
<dbReference type="AlphaFoldDB" id="K1EAZ3"/>
<dbReference type="Pfam" id="PF07687">
    <property type="entry name" value="M20_dimer"/>
    <property type="match status" value="1"/>
</dbReference>
<proteinExistence type="inferred from homology"/>
<dbReference type="InterPro" id="IPR036264">
    <property type="entry name" value="Bact_exopeptidase_dim_dom"/>
</dbReference>
<dbReference type="Gene3D" id="3.40.630.10">
    <property type="entry name" value="Zn peptidases"/>
    <property type="match status" value="1"/>
</dbReference>
<evidence type="ECO:0000256" key="3">
    <source>
        <dbReference type="ARBA" id="ARBA00022723"/>
    </source>
</evidence>
<accession>K1EAZ3</accession>
<dbReference type="GO" id="GO:0008233">
    <property type="term" value="F:peptidase activity"/>
    <property type="evidence" value="ECO:0007669"/>
    <property type="project" value="UniProtKB-KW"/>
</dbReference>
<keyword evidence="4" id="KW-0378">Hydrolase</keyword>
<dbReference type="PANTHER" id="PTHR45962:SF1">
    <property type="entry name" value="N-FATTY-ACYL-AMINO ACID SYNTHASE_HYDROLASE PM20D1"/>
    <property type="match status" value="1"/>
</dbReference>
<feature type="compositionally biased region" description="Basic residues" evidence="6">
    <location>
        <begin position="226"/>
        <end position="236"/>
    </location>
</feature>
<dbReference type="PANTHER" id="PTHR45962">
    <property type="entry name" value="N-FATTY-ACYL-AMINO ACID SYNTHASE/HYDROLASE PM20D1"/>
    <property type="match status" value="1"/>
</dbReference>
<evidence type="ECO:0000256" key="2">
    <source>
        <dbReference type="ARBA" id="ARBA00022670"/>
    </source>
</evidence>
<evidence type="ECO:0000313" key="8">
    <source>
        <dbReference type="EMBL" id="EKA62597.1"/>
    </source>
</evidence>
<evidence type="ECO:0000256" key="1">
    <source>
        <dbReference type="ARBA" id="ARBA00006247"/>
    </source>
</evidence>
<evidence type="ECO:0000256" key="6">
    <source>
        <dbReference type="SAM" id="MobiDB-lite"/>
    </source>
</evidence>
<dbReference type="SUPFAM" id="SSF55031">
    <property type="entry name" value="Bacterial exopeptidase dimerisation domain"/>
    <property type="match status" value="1"/>
</dbReference>
<comment type="caution">
    <text evidence="8">The sequence shown here is derived from an EMBL/GenBank/DDBJ whole genome shotgun (WGS) entry which is preliminary data.</text>
</comment>
<gene>
    <name evidence="8" type="ORF">B277_01129</name>
</gene>
<dbReference type="GO" id="GO:0006508">
    <property type="term" value="P:proteolysis"/>
    <property type="evidence" value="ECO:0007669"/>
    <property type="project" value="UniProtKB-KW"/>
</dbReference>
<dbReference type="Gene3D" id="3.30.70.360">
    <property type="match status" value="1"/>
</dbReference>
<sequence length="458" mass="48915">MATTEAPSVTALREVLRLHTVASDDPDRTDPAPFVELHAVLRRHFPRVHEAGEVVDVPPHGLLIRVPADPGSPTCDADPVVLMAHMDVVPIGDESLWTHPPLAAEVVDGMIWGRGTLDDKGQLVAVMAAVESLLAEGLAPARDVWLSFGSDEEVMGTCALAAVELLRERGVRPWFVLDEGGAVASDAFPGVTRSLGVVGVSEKGVLSLRLTASGRGGHASRPAKGGTRRPHRRGHHPTGAPPLPRARLPPRRSRCSGAWCRTCRAHCGRSWLARSAPPSLLARVLVAAGPEAAALARTTVAVTTLSGSPAINVNPTSVVAGLNLRIAVGETTAAATERIRRVVGRTIDVEVAEAHEPSPLSPTDDPAFALLERTVTTVFPEAVPVPYVMYAATDARHFTTICPRVYRFAPFRMSAEQRESIHSYDERLGVQDFLDGVRWYRTLLDGLTHESVAAAVAG</sequence>
<evidence type="ECO:0000313" key="9">
    <source>
        <dbReference type="Proteomes" id="UP000004474"/>
    </source>
</evidence>
<evidence type="ECO:0000256" key="5">
    <source>
        <dbReference type="ARBA" id="ARBA00022833"/>
    </source>
</evidence>
<keyword evidence="3" id="KW-0479">Metal-binding</keyword>
<dbReference type="RefSeq" id="WP_007924197.1">
    <property type="nucleotide sequence ID" value="NZ_ALWX01000004.1"/>
</dbReference>
<keyword evidence="5" id="KW-0862">Zinc</keyword>
<dbReference type="STRING" id="1210046.B277_01129"/>
<dbReference type="PATRIC" id="fig|1210046.3.peg.222"/>
<protein>
    <recommendedName>
        <fullName evidence="7">Peptidase M20 dimerisation domain-containing protein</fullName>
    </recommendedName>
</protein>
<comment type="similarity">
    <text evidence="1">Belongs to the peptidase M20A family.</text>
</comment>
<name>K1EAZ3_9MICO</name>
<dbReference type="eggNOG" id="COG0624">
    <property type="taxonomic scope" value="Bacteria"/>
</dbReference>
<dbReference type="Pfam" id="PF01546">
    <property type="entry name" value="Peptidase_M20"/>
    <property type="match status" value="1"/>
</dbReference>
<evidence type="ECO:0000259" key="7">
    <source>
        <dbReference type="Pfam" id="PF07687"/>
    </source>
</evidence>
<feature type="region of interest" description="Disordered" evidence="6">
    <location>
        <begin position="211"/>
        <end position="251"/>
    </location>
</feature>
<dbReference type="Proteomes" id="UP000004474">
    <property type="component" value="Unassembled WGS sequence"/>
</dbReference>
<evidence type="ECO:0000256" key="4">
    <source>
        <dbReference type="ARBA" id="ARBA00022801"/>
    </source>
</evidence>
<feature type="domain" description="Peptidase M20 dimerisation" evidence="7">
    <location>
        <begin position="281"/>
        <end position="344"/>
    </location>
</feature>
<dbReference type="EMBL" id="ALWX01000004">
    <property type="protein sequence ID" value="EKA62597.1"/>
    <property type="molecule type" value="Genomic_DNA"/>
</dbReference>
<dbReference type="Gene3D" id="1.10.150.900">
    <property type="match status" value="1"/>
</dbReference>
<reference evidence="8 9" key="1">
    <citation type="journal article" date="2012" name="J. Bacteriol.">
        <title>Genome Sequence of Janibacter hoylei MTCC8307, Isolated from the Stratospheric Air.</title>
        <authorList>
            <person name="Pawar S.P."/>
            <person name="Dhotre D.P."/>
            <person name="Shetty S.A."/>
            <person name="Chowdhury S.P."/>
            <person name="Chaudhari B.L."/>
            <person name="Shouche Y.S."/>
        </authorList>
    </citation>
    <scope>NUCLEOTIDE SEQUENCE [LARGE SCALE GENOMIC DNA]</scope>
    <source>
        <strain evidence="8 9">PVAS-1</strain>
    </source>
</reference>
<dbReference type="InterPro" id="IPR047177">
    <property type="entry name" value="Pept_M20A"/>
</dbReference>
<dbReference type="InterPro" id="IPR011650">
    <property type="entry name" value="Peptidase_M20_dimer"/>
</dbReference>